<reference evidence="2 3" key="2">
    <citation type="submission" date="2019-01" db="EMBL/GenBank/DDBJ databases">
        <authorList>
            <person name="Li Y."/>
        </authorList>
    </citation>
    <scope>NUCLEOTIDE SEQUENCE [LARGE SCALE GENOMIC DNA]</scope>
    <source>
        <strain evidence="2 3">2D-5</strain>
    </source>
</reference>
<dbReference type="EMBL" id="SAUW01000001">
    <property type="protein sequence ID" value="RWR15372.1"/>
    <property type="molecule type" value="Genomic_DNA"/>
</dbReference>
<protein>
    <recommendedName>
        <fullName evidence="1">Acyl-CoA oxidase/dehydrogenase middle domain-containing protein</fullName>
    </recommendedName>
</protein>
<accession>A0A443J4G0</accession>
<dbReference type="Pfam" id="PF02770">
    <property type="entry name" value="Acyl-CoA_dh_M"/>
    <property type="match status" value="1"/>
</dbReference>
<dbReference type="InterPro" id="IPR052166">
    <property type="entry name" value="Diverse_Acyl-CoA_DH"/>
</dbReference>
<organism evidence="2 3">
    <name type="scientific">Paenirhodobacter populi</name>
    <dbReference type="NCBI Taxonomy" id="2306993"/>
    <lineage>
        <taxon>Bacteria</taxon>
        <taxon>Pseudomonadati</taxon>
        <taxon>Pseudomonadota</taxon>
        <taxon>Alphaproteobacteria</taxon>
        <taxon>Rhodobacterales</taxon>
        <taxon>Rhodobacter group</taxon>
        <taxon>Paenirhodobacter</taxon>
    </lineage>
</organism>
<reference evidence="2 3" key="1">
    <citation type="submission" date="2019-01" db="EMBL/GenBank/DDBJ databases">
        <title>Sinorhodobacter populi sp. nov. isolated from the symptomatic bark tissue of Populus euramericana canker.</title>
        <authorList>
            <person name="Xu G."/>
        </authorList>
    </citation>
    <scope>NUCLEOTIDE SEQUENCE [LARGE SCALE GENOMIC DNA]</scope>
    <source>
        <strain evidence="2 3">2D-5</strain>
    </source>
</reference>
<evidence type="ECO:0000259" key="1">
    <source>
        <dbReference type="Pfam" id="PF02770"/>
    </source>
</evidence>
<name>A0A443J4G0_9RHOB</name>
<dbReference type="InterPro" id="IPR009100">
    <property type="entry name" value="AcylCoA_DH/oxidase_NM_dom_sf"/>
</dbReference>
<feature type="domain" description="Acyl-CoA oxidase/dehydrogenase middle" evidence="1">
    <location>
        <begin position="15"/>
        <end position="103"/>
    </location>
</feature>
<dbReference type="Proteomes" id="UP000285710">
    <property type="component" value="Unassembled WGS sequence"/>
</dbReference>
<dbReference type="GO" id="GO:0016627">
    <property type="term" value="F:oxidoreductase activity, acting on the CH-CH group of donors"/>
    <property type="evidence" value="ECO:0007669"/>
    <property type="project" value="InterPro"/>
</dbReference>
<proteinExistence type="predicted"/>
<dbReference type="InterPro" id="IPR006091">
    <property type="entry name" value="Acyl-CoA_Oxase/DH_mid-dom"/>
</dbReference>
<dbReference type="Gene3D" id="2.40.110.20">
    <property type="match status" value="1"/>
</dbReference>
<dbReference type="PANTHER" id="PTHR42803:SF1">
    <property type="entry name" value="BROAD-SPECIFICITY LINEAR ACYL-COA DEHYDROGENASE FADE5"/>
    <property type="match status" value="1"/>
</dbReference>
<evidence type="ECO:0000313" key="2">
    <source>
        <dbReference type="EMBL" id="RWR15372.1"/>
    </source>
</evidence>
<gene>
    <name evidence="2" type="ORF">D2T33_00400</name>
</gene>
<keyword evidence="3" id="KW-1185">Reference proteome</keyword>
<dbReference type="RefSeq" id="WP_128268429.1">
    <property type="nucleotide sequence ID" value="NZ_SAUW01000001.1"/>
</dbReference>
<dbReference type="PANTHER" id="PTHR42803">
    <property type="entry name" value="ACYL-COA DEHYDROGENASE"/>
    <property type="match status" value="1"/>
</dbReference>
<dbReference type="AlphaFoldDB" id="A0A443J4G0"/>
<dbReference type="SUPFAM" id="SSF56645">
    <property type="entry name" value="Acyl-CoA dehydrogenase NM domain-like"/>
    <property type="match status" value="1"/>
</dbReference>
<comment type="caution">
    <text evidence="2">The sequence shown here is derived from an EMBL/GenBank/DDBJ whole genome shotgun (WGS) entry which is preliminary data.</text>
</comment>
<evidence type="ECO:0000313" key="3">
    <source>
        <dbReference type="Proteomes" id="UP000285710"/>
    </source>
</evidence>
<sequence length="138" mass="14894">MQASASGRIGPVRTATRAVETAQGWQVEVEKIFISGGDHDMMPRILHLVLARSGDQASGVRGLSLFLVPSHDDDGNRLPVIITRIEEKMGLHTSPTCQMTFDAAPAELLGVEGEGLRIMPIRSGCATWQNVPPPARHC</sequence>